<proteinExistence type="predicted"/>
<evidence type="ECO:0000256" key="1">
    <source>
        <dbReference type="SAM" id="MobiDB-lite"/>
    </source>
</evidence>
<feature type="region of interest" description="Disordered" evidence="1">
    <location>
        <begin position="149"/>
        <end position="170"/>
    </location>
</feature>
<feature type="compositionally biased region" description="Basic and acidic residues" evidence="1">
    <location>
        <begin position="157"/>
        <end position="170"/>
    </location>
</feature>
<dbReference type="InterPro" id="IPR009057">
    <property type="entry name" value="Homeodomain-like_sf"/>
</dbReference>
<name>A0A231GZL5_9NOCA</name>
<dbReference type="Proteomes" id="UP000215506">
    <property type="component" value="Unassembled WGS sequence"/>
</dbReference>
<gene>
    <name evidence="2" type="ORF">B7C42_06024</name>
</gene>
<evidence type="ECO:0000313" key="2">
    <source>
        <dbReference type="EMBL" id="OXR42040.1"/>
    </source>
</evidence>
<dbReference type="Gene3D" id="1.10.357.10">
    <property type="entry name" value="Tetracycline Repressor, domain 2"/>
    <property type="match status" value="1"/>
</dbReference>
<dbReference type="AlphaFoldDB" id="A0A231GZL5"/>
<sequence length="170" mass="18247">MTRQFPITPSLPRTNSAERGVRQVAGSCDHARAVTTRLVAERAGAWAGLAHYHFRSADDLLTDAALRMMRRPAGDVPADLLGDSATSITALLSLIGGYHESSADGSAPDPEATAVVLRLHSRVPEGLAESARRDRACPPARRSTRCRWSGCGCGSPDARRPIRRRPADIP</sequence>
<protein>
    <recommendedName>
        <fullName evidence="4">HTH tetR-type domain-containing protein</fullName>
    </recommendedName>
</protein>
<comment type="caution">
    <text evidence="2">The sequence shown here is derived from an EMBL/GenBank/DDBJ whole genome shotgun (WGS) entry which is preliminary data.</text>
</comment>
<dbReference type="SUPFAM" id="SSF46689">
    <property type="entry name" value="Homeodomain-like"/>
    <property type="match status" value="1"/>
</dbReference>
<dbReference type="EMBL" id="NGAF01000016">
    <property type="protein sequence ID" value="OXR42040.1"/>
    <property type="molecule type" value="Genomic_DNA"/>
</dbReference>
<evidence type="ECO:0008006" key="4">
    <source>
        <dbReference type="Google" id="ProtNLM"/>
    </source>
</evidence>
<accession>A0A231GZL5</accession>
<evidence type="ECO:0000313" key="3">
    <source>
        <dbReference type="Proteomes" id="UP000215506"/>
    </source>
</evidence>
<reference evidence="2 3" key="1">
    <citation type="submission" date="2017-07" db="EMBL/GenBank/DDBJ databases">
        <title>First draft Genome Sequence of Nocardia cerradoensis isolated from human infection.</title>
        <authorList>
            <person name="Carrasco G."/>
        </authorList>
    </citation>
    <scope>NUCLEOTIDE SEQUENCE [LARGE SCALE GENOMIC DNA]</scope>
    <source>
        <strain evidence="2 3">CNM20130759</strain>
    </source>
</reference>
<organism evidence="2 3">
    <name type="scientific">Nocardia cerradoensis</name>
    <dbReference type="NCBI Taxonomy" id="85688"/>
    <lineage>
        <taxon>Bacteria</taxon>
        <taxon>Bacillati</taxon>
        <taxon>Actinomycetota</taxon>
        <taxon>Actinomycetes</taxon>
        <taxon>Mycobacteriales</taxon>
        <taxon>Nocardiaceae</taxon>
        <taxon>Nocardia</taxon>
    </lineage>
</organism>
<keyword evidence="3" id="KW-1185">Reference proteome</keyword>